<dbReference type="Gene3D" id="3.40.50.10740">
    <property type="entry name" value="Class I glutamine amidotransferase-like"/>
    <property type="match status" value="1"/>
</dbReference>
<dbReference type="PANTHER" id="PTHR30237:SF4">
    <property type="entry name" value="LD-CARBOXYPEPTIDASE C-TERMINAL DOMAIN-CONTAINING PROTEIN"/>
    <property type="match status" value="1"/>
</dbReference>
<dbReference type="InterPro" id="IPR029062">
    <property type="entry name" value="Class_I_gatase-like"/>
</dbReference>
<reference evidence="5 6" key="1">
    <citation type="journal article" date="2016" name="PLoS Pathog.">
        <title>Biosynthesis of antibiotic leucinostatins in bio-control fungus Purpureocillium lilacinum and their inhibition on phytophthora revealed by genome mining.</title>
        <authorList>
            <person name="Wang G."/>
            <person name="Liu Z."/>
            <person name="Lin R."/>
            <person name="Li E."/>
            <person name="Mao Z."/>
            <person name="Ling J."/>
            <person name="Yang Y."/>
            <person name="Yin W.B."/>
            <person name="Xie B."/>
        </authorList>
    </citation>
    <scope>NUCLEOTIDE SEQUENCE [LARGE SCALE GENOMIC DNA]</scope>
    <source>
        <strain evidence="5">170</strain>
    </source>
</reference>
<dbReference type="GO" id="GO:0004180">
    <property type="term" value="F:carboxypeptidase activity"/>
    <property type="evidence" value="ECO:0007669"/>
    <property type="project" value="UniProtKB-KW"/>
</dbReference>
<keyword evidence="6" id="KW-1185">Reference proteome</keyword>
<dbReference type="Pfam" id="PF02016">
    <property type="entry name" value="Peptidase_S66"/>
    <property type="match status" value="1"/>
</dbReference>
<protein>
    <submittedName>
        <fullName evidence="5">Peptidase u61 ld-carboxypeptidase a protein</fullName>
    </submittedName>
</protein>
<evidence type="ECO:0000256" key="1">
    <source>
        <dbReference type="ARBA" id="ARBA00010233"/>
    </source>
</evidence>
<dbReference type="Proteomes" id="UP000078397">
    <property type="component" value="Unassembled WGS sequence"/>
</dbReference>
<accession>A0A179FB02</accession>
<evidence type="ECO:0000256" key="2">
    <source>
        <dbReference type="ARBA" id="ARBA00022801"/>
    </source>
</evidence>
<feature type="domain" description="LD-carboxypeptidase C-terminal" evidence="4">
    <location>
        <begin position="221"/>
        <end position="343"/>
    </location>
</feature>
<name>A0A179FB02_METCM</name>
<dbReference type="SUPFAM" id="SSF52317">
    <property type="entry name" value="Class I glutamine amidotransferase-like"/>
    <property type="match status" value="1"/>
</dbReference>
<dbReference type="KEGG" id="pchm:VFPPC_11100"/>
<dbReference type="InterPro" id="IPR040921">
    <property type="entry name" value="Peptidase_S66C"/>
</dbReference>
<dbReference type="RefSeq" id="XP_018140224.1">
    <property type="nucleotide sequence ID" value="XM_018289367.1"/>
</dbReference>
<dbReference type="CDD" id="cd07062">
    <property type="entry name" value="Peptidase_S66_mccF_like"/>
    <property type="match status" value="1"/>
</dbReference>
<organism evidence="5 6">
    <name type="scientific">Pochonia chlamydosporia 170</name>
    <dbReference type="NCBI Taxonomy" id="1380566"/>
    <lineage>
        <taxon>Eukaryota</taxon>
        <taxon>Fungi</taxon>
        <taxon>Dikarya</taxon>
        <taxon>Ascomycota</taxon>
        <taxon>Pezizomycotina</taxon>
        <taxon>Sordariomycetes</taxon>
        <taxon>Hypocreomycetidae</taxon>
        <taxon>Hypocreales</taxon>
        <taxon>Clavicipitaceae</taxon>
        <taxon>Pochonia</taxon>
    </lineage>
</organism>
<feature type="domain" description="LD-carboxypeptidase N-terminal" evidence="3">
    <location>
        <begin position="20"/>
        <end position="141"/>
    </location>
</feature>
<dbReference type="GeneID" id="28853361"/>
<dbReference type="Gene3D" id="3.50.30.60">
    <property type="entry name" value="LD-carboxypeptidase A C-terminal domain-like"/>
    <property type="match status" value="1"/>
</dbReference>
<dbReference type="EMBL" id="LSBJ02000006">
    <property type="protein sequence ID" value="OAQ62644.1"/>
    <property type="molecule type" value="Genomic_DNA"/>
</dbReference>
<dbReference type="Pfam" id="PF17676">
    <property type="entry name" value="Peptidase_S66C"/>
    <property type="match status" value="1"/>
</dbReference>
<evidence type="ECO:0000259" key="3">
    <source>
        <dbReference type="Pfam" id="PF02016"/>
    </source>
</evidence>
<dbReference type="PIRSF" id="PIRSF028757">
    <property type="entry name" value="LD-carboxypeptidase"/>
    <property type="match status" value="1"/>
</dbReference>
<dbReference type="STRING" id="1380566.A0A179FB02"/>
<dbReference type="InterPro" id="IPR027478">
    <property type="entry name" value="LdcA_N"/>
</dbReference>
<evidence type="ECO:0000259" key="4">
    <source>
        <dbReference type="Pfam" id="PF17676"/>
    </source>
</evidence>
<dbReference type="PANTHER" id="PTHR30237">
    <property type="entry name" value="MURAMOYLTETRAPEPTIDE CARBOXYPEPTIDASE"/>
    <property type="match status" value="1"/>
</dbReference>
<dbReference type="SUPFAM" id="SSF141986">
    <property type="entry name" value="LD-carboxypeptidase A C-terminal domain-like"/>
    <property type="match status" value="1"/>
</dbReference>
<evidence type="ECO:0000313" key="6">
    <source>
        <dbReference type="Proteomes" id="UP000078397"/>
    </source>
</evidence>
<keyword evidence="2" id="KW-0378">Hydrolase</keyword>
<proteinExistence type="inferred from homology"/>
<gene>
    <name evidence="5" type="ORF">VFPPC_11100</name>
</gene>
<sequence>MQDSSRPGSIPPALKPGGTIAFISPSARLNTRLPAAISRARSVLLARGYKTRVFFKEDSDLSSSVTNRLAEIRDAFFDAEVSAVICTIGGGTFTELLPSLCSDKELCAHIRKHPKIVVGSSDMTGLHWFLNAHAKLQTFYGPSAIPELGANGDIAKKTSPLAFCVQYLLEAIATPKPLGDMPRSLFYAPEAPAYFADPNSVKEQAVVSTPGWRWLRNGKAQGRLFGGCLTVVVRLNGMSDIRPDWEDRIIFLETSMGEESRDLDVVRTAFADLIAQGVFEKPAGLVLGRPFGYDSDERRKEFENVFWEGLCLIPSQDFPVLCNVDFGHTTPMVTLPYYAMAELDSENNRFAILEAGVA</sequence>
<dbReference type="InterPro" id="IPR040449">
    <property type="entry name" value="Peptidase_S66_N"/>
</dbReference>
<comment type="caution">
    <text evidence="5">The sequence shown here is derived from an EMBL/GenBank/DDBJ whole genome shotgun (WGS) entry which is preliminary data.</text>
</comment>
<evidence type="ECO:0000313" key="5">
    <source>
        <dbReference type="EMBL" id="OAQ62644.1"/>
    </source>
</evidence>
<dbReference type="OrthoDB" id="5186469at2759"/>
<dbReference type="AlphaFoldDB" id="A0A179FB02"/>
<dbReference type="InterPro" id="IPR027461">
    <property type="entry name" value="Carboxypeptidase_A_C_sf"/>
</dbReference>
<dbReference type="InterPro" id="IPR003507">
    <property type="entry name" value="S66_fam"/>
</dbReference>
<comment type="similarity">
    <text evidence="1">Belongs to the peptidase S66 family.</text>
</comment>